<gene>
    <name evidence="9" type="ORF">SAMN06296010_2752</name>
</gene>
<proteinExistence type="predicted"/>
<dbReference type="Pfam" id="PF13396">
    <property type="entry name" value="PLDc_N"/>
    <property type="match status" value="1"/>
</dbReference>
<evidence type="ECO:0000256" key="5">
    <source>
        <dbReference type="ARBA" id="ARBA00023136"/>
    </source>
</evidence>
<evidence type="ECO:0000256" key="3">
    <source>
        <dbReference type="ARBA" id="ARBA00022692"/>
    </source>
</evidence>
<evidence type="ECO:0000256" key="2">
    <source>
        <dbReference type="ARBA" id="ARBA00022475"/>
    </source>
</evidence>
<dbReference type="InterPro" id="IPR027379">
    <property type="entry name" value="CLS_N"/>
</dbReference>
<name>A0A1X7KNX8_9MICO</name>
<dbReference type="Proteomes" id="UP000193244">
    <property type="component" value="Unassembled WGS sequence"/>
</dbReference>
<evidence type="ECO:0000259" key="8">
    <source>
        <dbReference type="Pfam" id="PF13396"/>
    </source>
</evidence>
<evidence type="ECO:0000313" key="9">
    <source>
        <dbReference type="EMBL" id="SMG43257.1"/>
    </source>
</evidence>
<organism evidence="9 10">
    <name type="scientific">Agreia pratensis</name>
    <dbReference type="NCBI Taxonomy" id="150121"/>
    <lineage>
        <taxon>Bacteria</taxon>
        <taxon>Bacillati</taxon>
        <taxon>Actinomycetota</taxon>
        <taxon>Actinomycetes</taxon>
        <taxon>Micrococcales</taxon>
        <taxon>Microbacteriaceae</taxon>
        <taxon>Agreia</taxon>
    </lineage>
</organism>
<reference evidence="10" key="1">
    <citation type="submission" date="2017-04" db="EMBL/GenBank/DDBJ databases">
        <authorList>
            <person name="Varghese N."/>
            <person name="Submissions S."/>
        </authorList>
    </citation>
    <scope>NUCLEOTIDE SEQUENCE [LARGE SCALE GENOMIC DNA]</scope>
    <source>
        <strain evidence="10">VKM Ac-2510</strain>
    </source>
</reference>
<feature type="compositionally biased region" description="Polar residues" evidence="6">
    <location>
        <begin position="87"/>
        <end position="96"/>
    </location>
</feature>
<feature type="region of interest" description="Disordered" evidence="6">
    <location>
        <begin position="77"/>
        <end position="100"/>
    </location>
</feature>
<keyword evidence="10" id="KW-1185">Reference proteome</keyword>
<feature type="transmembrane region" description="Helical" evidence="7">
    <location>
        <begin position="42"/>
        <end position="62"/>
    </location>
</feature>
<dbReference type="AlphaFoldDB" id="A0A1X7KNX8"/>
<evidence type="ECO:0000256" key="6">
    <source>
        <dbReference type="SAM" id="MobiDB-lite"/>
    </source>
</evidence>
<keyword evidence="3 7" id="KW-0812">Transmembrane</keyword>
<evidence type="ECO:0000256" key="4">
    <source>
        <dbReference type="ARBA" id="ARBA00022989"/>
    </source>
</evidence>
<dbReference type="GO" id="GO:0005886">
    <property type="term" value="C:plasma membrane"/>
    <property type="evidence" value="ECO:0007669"/>
    <property type="project" value="UniProtKB-SubCell"/>
</dbReference>
<feature type="domain" description="Cardiolipin synthase N-terminal" evidence="8">
    <location>
        <begin position="19"/>
        <end position="64"/>
    </location>
</feature>
<keyword evidence="2" id="KW-1003">Cell membrane</keyword>
<accession>A0A1X7KNX8</accession>
<protein>
    <submittedName>
        <fullName evidence="9">Phospholipase_D-nuclease N-terminal</fullName>
    </submittedName>
</protein>
<keyword evidence="4 7" id="KW-1133">Transmembrane helix</keyword>
<dbReference type="EMBL" id="FXAY01000005">
    <property type="protein sequence ID" value="SMG43257.1"/>
    <property type="molecule type" value="Genomic_DNA"/>
</dbReference>
<evidence type="ECO:0000313" key="10">
    <source>
        <dbReference type="Proteomes" id="UP000193244"/>
    </source>
</evidence>
<sequence length="134" mass="15377">MRGVARLTRMPVMTAVLLALMIGALVDIILRRDDQVKHLPKVVWVLLVVFLPLIGSILWFTIGREYSQSVNLGGFGDPRRREKAAGTISSTQTTRVKTTEEELADLEREIEFHRQQDRIRQLEAELDQRRAKPE</sequence>
<dbReference type="STRING" id="150121.SAMN06296010_2752"/>
<comment type="subcellular location">
    <subcellularLocation>
        <location evidence="1">Cell membrane</location>
        <topology evidence="1">Multi-pass membrane protein</topology>
    </subcellularLocation>
</comment>
<evidence type="ECO:0000256" key="1">
    <source>
        <dbReference type="ARBA" id="ARBA00004651"/>
    </source>
</evidence>
<keyword evidence="5 7" id="KW-0472">Membrane</keyword>
<evidence type="ECO:0000256" key="7">
    <source>
        <dbReference type="SAM" id="Phobius"/>
    </source>
</evidence>
<feature type="transmembrane region" description="Helical" evidence="7">
    <location>
        <begin position="12"/>
        <end position="30"/>
    </location>
</feature>